<name>A0A1I4PYN5_9HYPH</name>
<evidence type="ECO:0000313" key="1">
    <source>
        <dbReference type="EMBL" id="SFM32513.1"/>
    </source>
</evidence>
<keyword evidence="2" id="KW-1185">Reference proteome</keyword>
<dbReference type="RefSeq" id="WP_092044113.1">
    <property type="nucleotide sequence ID" value="NZ_FOTK01000027.1"/>
</dbReference>
<evidence type="ECO:0000313" key="2">
    <source>
        <dbReference type="Proteomes" id="UP000199048"/>
    </source>
</evidence>
<reference evidence="2" key="1">
    <citation type="submission" date="2016-10" db="EMBL/GenBank/DDBJ databases">
        <authorList>
            <person name="Varghese N."/>
            <person name="Submissions S."/>
        </authorList>
    </citation>
    <scope>NUCLEOTIDE SEQUENCE [LARGE SCALE GENOMIC DNA]</scope>
    <source>
        <strain evidence="2">BL36</strain>
    </source>
</reference>
<organism evidence="1 2">
    <name type="scientific">Methylobacterium pseudosasicola</name>
    <dbReference type="NCBI Taxonomy" id="582667"/>
    <lineage>
        <taxon>Bacteria</taxon>
        <taxon>Pseudomonadati</taxon>
        <taxon>Pseudomonadota</taxon>
        <taxon>Alphaproteobacteria</taxon>
        <taxon>Hyphomicrobiales</taxon>
        <taxon>Methylobacteriaceae</taxon>
        <taxon>Methylobacterium</taxon>
    </lineage>
</organism>
<dbReference type="Proteomes" id="UP000199048">
    <property type="component" value="Unassembled WGS sequence"/>
</dbReference>
<protein>
    <submittedName>
        <fullName evidence="1">Uncharacterized protein</fullName>
    </submittedName>
</protein>
<gene>
    <name evidence="1" type="ORF">SAMN05192568_102713</name>
</gene>
<dbReference type="STRING" id="582667.SAMN05192568_102713"/>
<accession>A0A1I4PYN5</accession>
<sequence>MPPPWTLDQYLGRLAQGASPEIAEEVIRLGRNLAAASSALRTLDGLLASEGDAYVLQGLGFVHADLRWLRIACDGMSVDARRAVCARVPARRRRDVIVAAMEAIRASLDRTGAPSGQDVAALGHATVVGAASILDPVAFEGAIDAILTPGKPGRRCAVPGNPPVRQTPHIDDPPAVWRSFVLALFEAGRPRPMRADR</sequence>
<proteinExistence type="predicted"/>
<dbReference type="EMBL" id="FOTK01000027">
    <property type="protein sequence ID" value="SFM32513.1"/>
    <property type="molecule type" value="Genomic_DNA"/>
</dbReference>
<dbReference type="AlphaFoldDB" id="A0A1I4PYN5"/>